<evidence type="ECO:0000313" key="3">
    <source>
        <dbReference type="EMBL" id="OAP38111.1"/>
    </source>
</evidence>
<dbReference type="PANTHER" id="PTHR13847">
    <property type="entry name" value="SARCOSINE DEHYDROGENASE-RELATED"/>
    <property type="match status" value="1"/>
</dbReference>
<sequence length="476" mass="51985">MRILNPIPANDPSQLSWWQLDIAPARADMRPPLSGEVSFDVAIVGGGFTGLWTAITLKQRAPRLRIAIIEAFRCGDGASSRNGGNVHGYWGALPTLVPLFGPDKAVEAAELGTLAQKRLRDFARAPGRDVWWVEEGYLRVATSETQMAKRDAFLKLARDLGVPDSVRALDRRELAEMCGSLRFLGGLFFKEGATVHPARLADALRREALDLGVEIFENTPVQKIEKGPTVRIRCSTGSVVARDVVLANYTGTMGLSSVAAATTLFSSFPVMSAPNEVALERMNYKVARGLADLRMFTHYFRRTRDGRILMGSGSGPIALGAAHEAPELRIDARSCARAESGLKRFFPGMAEAGIAARWGWPIEVASDRLPFFGTVSGTRIHFGSGYSGHGVNATCIAGECLASLVLNEKDRWYNSPFCQRERVRFPPEPLRYIGGTMIRNAIVKCEDAEDAGQPQPLLARGIAEIPRVMGMRIGMR</sequence>
<dbReference type="Pfam" id="PF01266">
    <property type="entry name" value="DAO"/>
    <property type="match status" value="1"/>
</dbReference>
<dbReference type="InterPro" id="IPR036188">
    <property type="entry name" value="FAD/NAD-bd_sf"/>
</dbReference>
<comment type="caution">
    <text evidence="3">The sequence shown here is derived from an EMBL/GenBank/DDBJ whole genome shotgun (WGS) entry which is preliminary data.</text>
</comment>
<dbReference type="PANTHER" id="PTHR13847:SF285">
    <property type="entry name" value="FAD DEPENDENT OXIDOREDUCTASE DOMAIN-CONTAINING PROTEIN"/>
    <property type="match status" value="1"/>
</dbReference>
<keyword evidence="1" id="KW-0560">Oxidoreductase</keyword>
<dbReference type="STRING" id="36856.ATB98_13055"/>
<dbReference type="OrthoDB" id="9806601at2"/>
<dbReference type="RefSeq" id="WP_066878361.1">
    <property type="nucleotide sequence ID" value="NZ_LNQB01000094.1"/>
</dbReference>
<organism evidence="3 4">
    <name type="scientific">Sinorhizobium saheli</name>
    <dbReference type="NCBI Taxonomy" id="36856"/>
    <lineage>
        <taxon>Bacteria</taxon>
        <taxon>Pseudomonadati</taxon>
        <taxon>Pseudomonadota</taxon>
        <taxon>Alphaproteobacteria</taxon>
        <taxon>Hyphomicrobiales</taxon>
        <taxon>Rhizobiaceae</taxon>
        <taxon>Sinorhizobium/Ensifer group</taxon>
        <taxon>Sinorhizobium</taxon>
    </lineage>
</organism>
<evidence type="ECO:0000259" key="2">
    <source>
        <dbReference type="Pfam" id="PF01266"/>
    </source>
</evidence>
<dbReference type="AlphaFoldDB" id="A0A178XS91"/>
<dbReference type="GO" id="GO:0005737">
    <property type="term" value="C:cytoplasm"/>
    <property type="evidence" value="ECO:0007669"/>
    <property type="project" value="TreeGrafter"/>
</dbReference>
<dbReference type="Proteomes" id="UP000078507">
    <property type="component" value="Unassembled WGS sequence"/>
</dbReference>
<dbReference type="Gene3D" id="3.50.50.60">
    <property type="entry name" value="FAD/NAD(P)-binding domain"/>
    <property type="match status" value="1"/>
</dbReference>
<dbReference type="EMBL" id="LNQB01000094">
    <property type="protein sequence ID" value="OAP38111.1"/>
    <property type="molecule type" value="Genomic_DNA"/>
</dbReference>
<dbReference type="Gene3D" id="3.30.9.10">
    <property type="entry name" value="D-Amino Acid Oxidase, subunit A, domain 2"/>
    <property type="match status" value="1"/>
</dbReference>
<accession>A0A178XS91</accession>
<name>A0A178XS91_SINSA</name>
<keyword evidence="4" id="KW-1185">Reference proteome</keyword>
<feature type="domain" description="FAD dependent oxidoreductase" evidence="2">
    <location>
        <begin position="40"/>
        <end position="404"/>
    </location>
</feature>
<evidence type="ECO:0000313" key="4">
    <source>
        <dbReference type="Proteomes" id="UP000078507"/>
    </source>
</evidence>
<dbReference type="SUPFAM" id="SSF51905">
    <property type="entry name" value="FAD/NAD(P)-binding domain"/>
    <property type="match status" value="1"/>
</dbReference>
<gene>
    <name evidence="3" type="ORF">ATB98_13055</name>
</gene>
<dbReference type="InterPro" id="IPR006076">
    <property type="entry name" value="FAD-dep_OxRdtase"/>
</dbReference>
<dbReference type="GO" id="GO:0016491">
    <property type="term" value="F:oxidoreductase activity"/>
    <property type="evidence" value="ECO:0007669"/>
    <property type="project" value="UniProtKB-KW"/>
</dbReference>
<protein>
    <submittedName>
        <fullName evidence="3">FAD-dependent oxidoreductase</fullName>
    </submittedName>
</protein>
<proteinExistence type="predicted"/>
<evidence type="ECO:0000256" key="1">
    <source>
        <dbReference type="ARBA" id="ARBA00023002"/>
    </source>
</evidence>
<reference evidence="3 4" key="1">
    <citation type="submission" date="2015-11" db="EMBL/GenBank/DDBJ databases">
        <title>Ensifer anhuiense sp. nov., an effective nitrogen fixation bacterium with Glycine soja.</title>
        <authorList>
            <person name="Yan H."/>
            <person name="Chen W."/>
        </authorList>
    </citation>
    <scope>NUCLEOTIDE SEQUENCE [LARGE SCALE GENOMIC DNA]</scope>
    <source>
        <strain evidence="3 4">LMG 7837</strain>
    </source>
</reference>